<dbReference type="Proteomes" id="UP000632377">
    <property type="component" value="Unassembled WGS sequence"/>
</dbReference>
<dbReference type="EMBL" id="JAESWC010000008">
    <property type="protein sequence ID" value="MBL4936687.1"/>
    <property type="molecule type" value="Genomic_DNA"/>
</dbReference>
<name>A0ABS1TC60_9CLOT</name>
<dbReference type="PANTHER" id="PTHR31891">
    <property type="entry name" value="FORMAMIDASE C869.04-RELATED"/>
    <property type="match status" value="1"/>
</dbReference>
<keyword evidence="2" id="KW-1185">Reference proteome</keyword>
<gene>
    <name evidence="1" type="ORF">JK636_13065</name>
</gene>
<sequence>MNYKLTYEKHIFNFSKSNTVALTVSSGDSIEIETMDCFANQLTTPEDKLESMDWDKVNPASGPIFIREAFKGDTLKVTIENIRLNNQGVMASGKDLGVLGDLLDGLESKLIQIENGKAIFNDKISIPLNPIIGVIGVAPENEAVNCGTPGTHGGNMDNTMIVEGAVLYLPIFVDGALFALGDLHAVMGDSEIGVTGIEIAGTVKVKLDVIKNLIIETPMLENNDYFSTIASSQTLDDAVADCTKHMFMLLSKKLEIPKHELVMLLSVVGHTQICQVVDPLKTARFIMPKWVLEKYKFNIY</sequence>
<comment type="caution">
    <text evidence="1">The sequence shown here is derived from an EMBL/GenBank/DDBJ whole genome shotgun (WGS) entry which is preliminary data.</text>
</comment>
<evidence type="ECO:0000313" key="2">
    <source>
        <dbReference type="Proteomes" id="UP000632377"/>
    </source>
</evidence>
<evidence type="ECO:0000313" key="1">
    <source>
        <dbReference type="EMBL" id="MBL4936687.1"/>
    </source>
</evidence>
<accession>A0ABS1TC60</accession>
<dbReference type="SUPFAM" id="SSF141130">
    <property type="entry name" value="Acetamidase/Formamidase-like"/>
    <property type="match status" value="1"/>
</dbReference>
<dbReference type="Pfam" id="PF03069">
    <property type="entry name" value="FmdA_AmdA"/>
    <property type="match status" value="2"/>
</dbReference>
<dbReference type="Gene3D" id="2.40.10.120">
    <property type="match status" value="1"/>
</dbReference>
<proteinExistence type="predicted"/>
<dbReference type="Gene3D" id="3.10.28.20">
    <property type="entry name" value="Acetamidase/Formamidase-like domains"/>
    <property type="match status" value="1"/>
</dbReference>
<dbReference type="InterPro" id="IPR004304">
    <property type="entry name" value="FmdA_AmdA"/>
</dbReference>
<dbReference type="Gene3D" id="2.60.120.580">
    <property type="entry name" value="Acetamidase/Formamidase-like domains"/>
    <property type="match status" value="1"/>
</dbReference>
<dbReference type="RefSeq" id="WP_202749448.1">
    <property type="nucleotide sequence ID" value="NZ_JAESWC010000008.1"/>
</dbReference>
<protein>
    <submittedName>
        <fullName evidence="1">Acetamidase/formamidase family protein</fullName>
    </submittedName>
</protein>
<reference evidence="1 2" key="1">
    <citation type="submission" date="2021-01" db="EMBL/GenBank/DDBJ databases">
        <title>Genome public.</title>
        <authorList>
            <person name="Liu C."/>
            <person name="Sun Q."/>
        </authorList>
    </citation>
    <scope>NUCLEOTIDE SEQUENCE [LARGE SCALE GENOMIC DNA]</scope>
    <source>
        <strain evidence="1 2">YIM B02515</strain>
    </source>
</reference>
<dbReference type="PANTHER" id="PTHR31891:SF1">
    <property type="entry name" value="FORMAMIDASE C869.04-RELATED"/>
    <property type="match status" value="1"/>
</dbReference>
<organism evidence="1 2">
    <name type="scientific">Clostridium rhizosphaerae</name>
    <dbReference type="NCBI Taxonomy" id="2803861"/>
    <lineage>
        <taxon>Bacteria</taxon>
        <taxon>Bacillati</taxon>
        <taxon>Bacillota</taxon>
        <taxon>Clostridia</taxon>
        <taxon>Eubacteriales</taxon>
        <taxon>Clostridiaceae</taxon>
        <taxon>Clostridium</taxon>
    </lineage>
</organism>